<dbReference type="Gene3D" id="1.25.40.10">
    <property type="entry name" value="Tetratricopeptide repeat domain"/>
    <property type="match status" value="1"/>
</dbReference>
<dbReference type="EMBL" id="VJNA01000019">
    <property type="protein sequence ID" value="TSE23937.1"/>
    <property type="molecule type" value="Genomic_DNA"/>
</dbReference>
<proteinExistence type="predicted"/>
<gene>
    <name evidence="2" type="primary">esiB</name>
    <name evidence="2" type="ORF">Taqua_01679</name>
</gene>
<dbReference type="SMART" id="SM00671">
    <property type="entry name" value="SEL1"/>
    <property type="match status" value="3"/>
</dbReference>
<sequence length="217" mass="23562">MMQAFLSKLVTFGCAITLAFGTLSAHAGFDEGLAAYERGDYATALKEWRPLARQGHASAQYNLGVMYDQGRGVPQDYAEAVKWYRQAAAQGHAKAQSNLGLMYAKGRGVPQDYAEAVKWYRQAAAQGLAAAQYNLGVMYDEGWGVPQDKVLAYALYNLSAAGDPSKDNKAPRNRESIAQGMSREAILAGQALTRELAKPGNFAQALDAHLKASRRPR</sequence>
<evidence type="ECO:0000256" key="1">
    <source>
        <dbReference type="SAM" id="SignalP"/>
    </source>
</evidence>
<dbReference type="PANTHER" id="PTHR45011">
    <property type="entry name" value="DAP3-BINDING CELL DEATH ENHANCER 1"/>
    <property type="match status" value="1"/>
</dbReference>
<organism evidence="2 3">
    <name type="scientific">Tepidimonas aquatica</name>
    <dbReference type="NCBI Taxonomy" id="247482"/>
    <lineage>
        <taxon>Bacteria</taxon>
        <taxon>Pseudomonadati</taxon>
        <taxon>Pseudomonadota</taxon>
        <taxon>Betaproteobacteria</taxon>
        <taxon>Burkholderiales</taxon>
        <taxon>Tepidimonas</taxon>
    </lineage>
</organism>
<reference evidence="2 3" key="1">
    <citation type="submission" date="2019-07" db="EMBL/GenBank/DDBJ databases">
        <title>Tepidimonas aquatica CLN-1 draft genome.</title>
        <authorList>
            <person name="Da Costa M.S."/>
            <person name="Froufe H.J.C."/>
            <person name="Egas C."/>
            <person name="Albuquerque L."/>
        </authorList>
    </citation>
    <scope>NUCLEOTIDE SEQUENCE [LARGE SCALE GENOMIC DNA]</scope>
    <source>
        <strain evidence="2 3">CLN-1</strain>
    </source>
</reference>
<name>A0A554WK22_9BURK</name>
<dbReference type="InterPro" id="IPR011990">
    <property type="entry name" value="TPR-like_helical_dom_sf"/>
</dbReference>
<feature type="chain" id="PRO_5021911038" evidence="1">
    <location>
        <begin position="28"/>
        <end position="217"/>
    </location>
</feature>
<dbReference type="Proteomes" id="UP000318554">
    <property type="component" value="Unassembled WGS sequence"/>
</dbReference>
<dbReference type="InterPro" id="IPR052748">
    <property type="entry name" value="ISR_Activator"/>
</dbReference>
<dbReference type="AlphaFoldDB" id="A0A554WK22"/>
<protein>
    <submittedName>
        <fullName evidence="2">Secretory immunoglobulin A-binding protein EsiB</fullName>
    </submittedName>
</protein>
<evidence type="ECO:0000313" key="3">
    <source>
        <dbReference type="Proteomes" id="UP000318554"/>
    </source>
</evidence>
<dbReference type="Pfam" id="PF08238">
    <property type="entry name" value="Sel1"/>
    <property type="match status" value="3"/>
</dbReference>
<dbReference type="SUPFAM" id="SSF81901">
    <property type="entry name" value="HCP-like"/>
    <property type="match status" value="1"/>
</dbReference>
<keyword evidence="1" id="KW-0732">Signal</keyword>
<evidence type="ECO:0000313" key="2">
    <source>
        <dbReference type="EMBL" id="TSE23937.1"/>
    </source>
</evidence>
<accession>A0A554WK22</accession>
<comment type="caution">
    <text evidence="2">The sequence shown here is derived from an EMBL/GenBank/DDBJ whole genome shotgun (WGS) entry which is preliminary data.</text>
</comment>
<dbReference type="InterPro" id="IPR006597">
    <property type="entry name" value="Sel1-like"/>
</dbReference>
<dbReference type="PANTHER" id="PTHR45011:SF1">
    <property type="entry name" value="DAP3-BINDING CELL DEATH ENHANCER 1"/>
    <property type="match status" value="1"/>
</dbReference>
<dbReference type="RefSeq" id="WP_281287776.1">
    <property type="nucleotide sequence ID" value="NZ_VJNA01000019.1"/>
</dbReference>
<feature type="signal peptide" evidence="1">
    <location>
        <begin position="1"/>
        <end position="27"/>
    </location>
</feature>
<keyword evidence="3" id="KW-1185">Reference proteome</keyword>